<comment type="caution">
    <text evidence="1">The sequence shown here is derived from an EMBL/GenBank/DDBJ whole genome shotgun (WGS) entry which is preliminary data.</text>
</comment>
<evidence type="ECO:0000313" key="1">
    <source>
        <dbReference type="EMBL" id="MBD3324345.1"/>
    </source>
</evidence>
<organism evidence="1 2">
    <name type="scientific">candidate division KSB3 bacterium</name>
    <dbReference type="NCBI Taxonomy" id="2044937"/>
    <lineage>
        <taxon>Bacteria</taxon>
        <taxon>candidate division KSB3</taxon>
    </lineage>
</organism>
<evidence type="ECO:0000313" key="2">
    <source>
        <dbReference type="Proteomes" id="UP000649604"/>
    </source>
</evidence>
<dbReference type="EMBL" id="WJJP01000221">
    <property type="protein sequence ID" value="MBD3324345.1"/>
    <property type="molecule type" value="Genomic_DNA"/>
</dbReference>
<dbReference type="AlphaFoldDB" id="A0A9D5Q588"/>
<proteinExistence type="predicted"/>
<name>A0A9D5Q588_9BACT</name>
<accession>A0A9D5Q588</accession>
<protein>
    <submittedName>
        <fullName evidence="1">Uncharacterized protein</fullName>
    </submittedName>
</protein>
<gene>
    <name evidence="1" type="ORF">GF339_07150</name>
</gene>
<reference evidence="1" key="1">
    <citation type="submission" date="2019-11" db="EMBL/GenBank/DDBJ databases">
        <title>Microbial mats filling the niche in hypersaline microbial mats.</title>
        <authorList>
            <person name="Wong H.L."/>
            <person name="Macleod F.I."/>
            <person name="White R.A. III"/>
            <person name="Burns B.P."/>
        </authorList>
    </citation>
    <scope>NUCLEOTIDE SEQUENCE</scope>
    <source>
        <strain evidence="1">Rbin_158</strain>
    </source>
</reference>
<dbReference type="Proteomes" id="UP000649604">
    <property type="component" value="Unassembled WGS sequence"/>
</dbReference>
<sequence>MADLSVEDKAKGRRIITQFFRTMPIVQKNLMNIFDQDGYEGIYRIQSLLYPKNAQEISSIDTLRKSLSMILQHIYGMPVEDKEGYFQDILNCKSASQVVRKEKETLVEHFYSDLPELKKFFLQELVEDRNFRTMNLLCQKFLKDEEGVSITDMRSFKNHIRNLREALDEELSANTSQEELIAVIREHKEAMEAEQSAAPAEAGAAAGEAVEGEAGEKRKIIMDTLADAKYQDLRDLLLQRATADPNFETFQRYLDNILAPSSRLEAKDMATFSEGVQKIKAFRDNLEQEFGAQSAS</sequence>